<keyword evidence="1" id="KW-0479">Metal-binding</keyword>
<dbReference type="InterPro" id="IPR001965">
    <property type="entry name" value="Znf_PHD"/>
</dbReference>
<dbReference type="OrthoDB" id="8196581at2759"/>
<keyword evidence="3" id="KW-0862">Zinc</keyword>
<sequence length="292" mass="33686">MTKKGHVCAVCNTNIAKSIFKSQCGVCKRYYHPGCANLTEVEVRVMYEKKLPWTCSKCQPAQQQSRTNYDILRRTSFNQQDDQIPLSLDTALAQHSRASNQFSFSGQNRRQTMYQISENHPMSCGESGQAGTSQRKRNSQYDEPNEDVSSLRSILLDLRGEVRSLKDEVVTMKESLDFINAMYESQKHTTKVLGEMIDDVKKENSKLRADVTFLQNKLHVIDQQQNGKKLMINGPYNRNDSDDEIKLKTFKVLKFVSQDGNEKSFNWYVPEKKNASQYSLCVKERQHQMQQD</sequence>
<keyword evidence="2 4" id="KW-0863">Zinc-finger</keyword>
<evidence type="ECO:0000256" key="3">
    <source>
        <dbReference type="ARBA" id="ARBA00022833"/>
    </source>
</evidence>
<feature type="domain" description="PHD-type" evidence="6">
    <location>
        <begin position="5"/>
        <end position="61"/>
    </location>
</feature>
<name>A0A9N9QKG8_9CUCU</name>
<evidence type="ECO:0000256" key="5">
    <source>
        <dbReference type="SAM" id="MobiDB-lite"/>
    </source>
</evidence>
<dbReference type="AlphaFoldDB" id="A0A9N9QKG8"/>
<dbReference type="InterPro" id="IPR019787">
    <property type="entry name" value="Znf_PHD-finger"/>
</dbReference>
<evidence type="ECO:0000256" key="1">
    <source>
        <dbReference type="ARBA" id="ARBA00022723"/>
    </source>
</evidence>
<dbReference type="PROSITE" id="PS50016">
    <property type="entry name" value="ZF_PHD_2"/>
    <property type="match status" value="1"/>
</dbReference>
<dbReference type="SUPFAM" id="SSF57903">
    <property type="entry name" value="FYVE/PHD zinc finger"/>
    <property type="match status" value="1"/>
</dbReference>
<dbReference type="InterPro" id="IPR013083">
    <property type="entry name" value="Znf_RING/FYVE/PHD"/>
</dbReference>
<dbReference type="EMBL" id="OU892286">
    <property type="protein sequence ID" value="CAG9761303.1"/>
    <property type="molecule type" value="Genomic_DNA"/>
</dbReference>
<keyword evidence="8" id="KW-1185">Reference proteome</keyword>
<dbReference type="GO" id="GO:0008270">
    <property type="term" value="F:zinc ion binding"/>
    <property type="evidence" value="ECO:0007669"/>
    <property type="project" value="UniProtKB-KW"/>
</dbReference>
<evidence type="ECO:0000256" key="4">
    <source>
        <dbReference type="PROSITE-ProRule" id="PRU00146"/>
    </source>
</evidence>
<organism evidence="7 8">
    <name type="scientific">Ceutorhynchus assimilis</name>
    <name type="common">cabbage seed weevil</name>
    <dbReference type="NCBI Taxonomy" id="467358"/>
    <lineage>
        <taxon>Eukaryota</taxon>
        <taxon>Metazoa</taxon>
        <taxon>Ecdysozoa</taxon>
        <taxon>Arthropoda</taxon>
        <taxon>Hexapoda</taxon>
        <taxon>Insecta</taxon>
        <taxon>Pterygota</taxon>
        <taxon>Neoptera</taxon>
        <taxon>Endopterygota</taxon>
        <taxon>Coleoptera</taxon>
        <taxon>Polyphaga</taxon>
        <taxon>Cucujiformia</taxon>
        <taxon>Curculionidae</taxon>
        <taxon>Ceutorhynchinae</taxon>
        <taxon>Ceutorhynchus</taxon>
    </lineage>
</organism>
<evidence type="ECO:0000313" key="7">
    <source>
        <dbReference type="EMBL" id="CAG9761303.1"/>
    </source>
</evidence>
<proteinExistence type="predicted"/>
<dbReference type="InterPro" id="IPR011011">
    <property type="entry name" value="Znf_FYVE_PHD"/>
</dbReference>
<protein>
    <recommendedName>
        <fullName evidence="6">PHD-type domain-containing protein</fullName>
    </recommendedName>
</protein>
<evidence type="ECO:0000313" key="8">
    <source>
        <dbReference type="Proteomes" id="UP001152799"/>
    </source>
</evidence>
<dbReference type="SMART" id="SM00249">
    <property type="entry name" value="PHD"/>
    <property type="match status" value="1"/>
</dbReference>
<evidence type="ECO:0000256" key="2">
    <source>
        <dbReference type="ARBA" id="ARBA00022771"/>
    </source>
</evidence>
<dbReference type="CDD" id="cd15489">
    <property type="entry name" value="PHD_SF"/>
    <property type="match status" value="1"/>
</dbReference>
<dbReference type="Proteomes" id="UP001152799">
    <property type="component" value="Chromosome 10"/>
</dbReference>
<evidence type="ECO:0000259" key="6">
    <source>
        <dbReference type="PROSITE" id="PS50016"/>
    </source>
</evidence>
<gene>
    <name evidence="7" type="ORF">CEUTPL_LOCUS2008</name>
</gene>
<feature type="region of interest" description="Disordered" evidence="5">
    <location>
        <begin position="119"/>
        <end position="146"/>
    </location>
</feature>
<dbReference type="Gene3D" id="3.30.40.10">
    <property type="entry name" value="Zinc/RING finger domain, C3HC4 (zinc finger)"/>
    <property type="match status" value="1"/>
</dbReference>
<accession>A0A9N9QKG8</accession>
<reference evidence="7" key="1">
    <citation type="submission" date="2022-01" db="EMBL/GenBank/DDBJ databases">
        <authorList>
            <person name="King R."/>
        </authorList>
    </citation>
    <scope>NUCLEOTIDE SEQUENCE</scope>
</reference>